<keyword evidence="3" id="KW-1185">Reference proteome</keyword>
<organism evidence="2 3">
    <name type="scientific">Neobacillus piezotolerans</name>
    <dbReference type="NCBI Taxonomy" id="2259171"/>
    <lineage>
        <taxon>Bacteria</taxon>
        <taxon>Bacillati</taxon>
        <taxon>Bacillota</taxon>
        <taxon>Bacilli</taxon>
        <taxon>Bacillales</taxon>
        <taxon>Bacillaceae</taxon>
        <taxon>Neobacillus</taxon>
    </lineage>
</organism>
<dbReference type="EMBL" id="QNQT01000002">
    <property type="protein sequence ID" value="RDU37296.1"/>
    <property type="molecule type" value="Genomic_DNA"/>
</dbReference>
<evidence type="ECO:0000313" key="3">
    <source>
        <dbReference type="Proteomes" id="UP000257144"/>
    </source>
</evidence>
<accession>A0A3D8GTB0</accession>
<dbReference type="RefSeq" id="WP_115450970.1">
    <property type="nucleotide sequence ID" value="NZ_QNQT01000002.1"/>
</dbReference>
<dbReference type="Proteomes" id="UP000257144">
    <property type="component" value="Unassembled WGS sequence"/>
</dbReference>
<dbReference type="OrthoDB" id="507999at2"/>
<comment type="caution">
    <text evidence="2">The sequence shown here is derived from an EMBL/GenBank/DDBJ whole genome shotgun (WGS) entry which is preliminary data.</text>
</comment>
<dbReference type="Pfam" id="PF20215">
    <property type="entry name" value="DUF6575"/>
    <property type="match status" value="1"/>
</dbReference>
<evidence type="ECO:0000313" key="2">
    <source>
        <dbReference type="EMBL" id="RDU37296.1"/>
    </source>
</evidence>
<name>A0A3D8GTB0_9BACI</name>
<reference evidence="2 3" key="1">
    <citation type="submission" date="2018-07" db="EMBL/GenBank/DDBJ databases">
        <title>Bacillus sp. YLB-04 draft genome sequence.</title>
        <authorList>
            <person name="Yu L."/>
            <person name="Tang X."/>
        </authorList>
    </citation>
    <scope>NUCLEOTIDE SEQUENCE [LARGE SCALE GENOMIC DNA]</scope>
    <source>
        <strain evidence="2 3">YLB-04</strain>
    </source>
</reference>
<protein>
    <recommendedName>
        <fullName evidence="1">DUF6575 domain-containing protein</fullName>
    </recommendedName>
</protein>
<dbReference type="InterPro" id="IPR046482">
    <property type="entry name" value="DUF6575"/>
</dbReference>
<dbReference type="AlphaFoldDB" id="A0A3D8GTB0"/>
<gene>
    <name evidence="2" type="ORF">DRW41_05435</name>
</gene>
<sequence length="397" mass="45321">MKGEIFTPLGSLKIKDIFFYYDGPRIFSCTNNSTTFLAFLVDEFEERDFWFFVPISTIREFQIKKGKISIREAIIKAEDPIYQIYLPVSDNAPASFSLINGDKVPFEYLPADDSFIVENEEIASSELPPKPSKALDEAVLSRRDVLDIAIERVEDKNELPSLQMGKLLTNTQNTLYGLDERWDQNQNKPPTSVVEDNNVNVTMLFASSFGIRIKSNKSSNLFDVTPASNSLRVFAELLEHSKNEEELKQHLKRINPKAVTLYKEFLSSFESDSSKLKVEWASPNNETRYTVLTSDELNKAKEIISISTETMSETITETKIKGELIAINLKRNTFYIEGDDGTPYSGALSKEIAEYVHKGYKFEVPKDIIALIEIKQLINEITKKETLQLKLKEVYEE</sequence>
<feature type="domain" description="DUF6575" evidence="1">
    <location>
        <begin position="8"/>
        <end position="127"/>
    </location>
</feature>
<evidence type="ECO:0000259" key="1">
    <source>
        <dbReference type="Pfam" id="PF20215"/>
    </source>
</evidence>
<proteinExistence type="predicted"/>